<sequence>MDAVTAASVAMVPVVASVGHSRGGSHGGSHGSHVLVVNVVVFSHLFVEPTTHKVLDDVARSL</sequence>
<reference evidence="1" key="2">
    <citation type="journal article" date="2015" name="Fish Shellfish Immunol.">
        <title>Early steps in the European eel (Anguilla anguilla)-Vibrio vulnificus interaction in the gills: Role of the RtxA13 toxin.</title>
        <authorList>
            <person name="Callol A."/>
            <person name="Pajuelo D."/>
            <person name="Ebbesson L."/>
            <person name="Teles M."/>
            <person name="MacKenzie S."/>
            <person name="Amaro C."/>
        </authorList>
    </citation>
    <scope>NUCLEOTIDE SEQUENCE</scope>
</reference>
<organism evidence="1">
    <name type="scientific">Anguilla anguilla</name>
    <name type="common">European freshwater eel</name>
    <name type="synonym">Muraena anguilla</name>
    <dbReference type="NCBI Taxonomy" id="7936"/>
    <lineage>
        <taxon>Eukaryota</taxon>
        <taxon>Metazoa</taxon>
        <taxon>Chordata</taxon>
        <taxon>Craniata</taxon>
        <taxon>Vertebrata</taxon>
        <taxon>Euteleostomi</taxon>
        <taxon>Actinopterygii</taxon>
        <taxon>Neopterygii</taxon>
        <taxon>Teleostei</taxon>
        <taxon>Anguilliformes</taxon>
        <taxon>Anguillidae</taxon>
        <taxon>Anguilla</taxon>
    </lineage>
</organism>
<dbReference type="AlphaFoldDB" id="A0A0E9XKZ4"/>
<dbReference type="EMBL" id="GBXM01006214">
    <property type="protein sequence ID" value="JAI02364.1"/>
    <property type="molecule type" value="Transcribed_RNA"/>
</dbReference>
<reference evidence="1" key="1">
    <citation type="submission" date="2014-11" db="EMBL/GenBank/DDBJ databases">
        <authorList>
            <person name="Amaro Gonzalez C."/>
        </authorList>
    </citation>
    <scope>NUCLEOTIDE SEQUENCE</scope>
</reference>
<accession>A0A0E9XKZ4</accession>
<proteinExistence type="predicted"/>
<name>A0A0E9XKZ4_ANGAN</name>
<evidence type="ECO:0000313" key="1">
    <source>
        <dbReference type="EMBL" id="JAI02364.1"/>
    </source>
</evidence>
<protein>
    <submittedName>
        <fullName evidence="1">Uncharacterized protein</fullName>
    </submittedName>
</protein>